<accession>A0A948TA04</accession>
<keyword evidence="1" id="KW-0472">Membrane</keyword>
<dbReference type="InterPro" id="IPR029087">
    <property type="entry name" value="Imm17"/>
</dbReference>
<proteinExistence type="predicted"/>
<evidence type="ECO:0000313" key="3">
    <source>
        <dbReference type="Proteomes" id="UP000783796"/>
    </source>
</evidence>
<evidence type="ECO:0000256" key="1">
    <source>
        <dbReference type="SAM" id="Phobius"/>
    </source>
</evidence>
<keyword evidence="1" id="KW-1133">Transmembrane helix</keyword>
<dbReference type="AlphaFoldDB" id="A0A948TA04"/>
<keyword evidence="1" id="KW-0812">Transmembrane</keyword>
<dbReference type="EMBL" id="JAHLFW010000025">
    <property type="protein sequence ID" value="MBU3837205.1"/>
    <property type="molecule type" value="Genomic_DNA"/>
</dbReference>
<comment type="caution">
    <text evidence="2">The sequence shown here is derived from an EMBL/GenBank/DDBJ whole genome shotgun (WGS) entry which is preliminary data.</text>
</comment>
<reference evidence="2" key="2">
    <citation type="submission" date="2021-04" db="EMBL/GenBank/DDBJ databases">
        <authorList>
            <person name="Gilroy R."/>
        </authorList>
    </citation>
    <scope>NUCLEOTIDE SEQUENCE</scope>
    <source>
        <strain evidence="2">G4-2901</strain>
    </source>
</reference>
<reference evidence="2" key="1">
    <citation type="journal article" date="2021" name="PeerJ">
        <title>Extensive microbial diversity within the chicken gut microbiome revealed by metagenomics and culture.</title>
        <authorList>
            <person name="Gilroy R."/>
            <person name="Ravi A."/>
            <person name="Getino M."/>
            <person name="Pursley I."/>
            <person name="Horton D.L."/>
            <person name="Alikhan N.F."/>
            <person name="Baker D."/>
            <person name="Gharbi K."/>
            <person name="Hall N."/>
            <person name="Watson M."/>
            <person name="Adriaenssens E.M."/>
            <person name="Foster-Nyarko E."/>
            <person name="Jarju S."/>
            <person name="Secka A."/>
            <person name="Antonio M."/>
            <person name="Oren A."/>
            <person name="Chaudhuri R.R."/>
            <person name="La Ragione R."/>
            <person name="Hildebrand F."/>
            <person name="Pallen M.J."/>
        </authorList>
    </citation>
    <scope>NUCLEOTIDE SEQUENCE</scope>
    <source>
        <strain evidence="2">G4-2901</strain>
    </source>
</reference>
<feature type="transmembrane region" description="Helical" evidence="1">
    <location>
        <begin position="6"/>
        <end position="28"/>
    </location>
</feature>
<dbReference type="Proteomes" id="UP000783796">
    <property type="component" value="Unassembled WGS sequence"/>
</dbReference>
<name>A0A948TA04_9BACT</name>
<evidence type="ECO:0000313" key="2">
    <source>
        <dbReference type="EMBL" id="MBU3837205.1"/>
    </source>
</evidence>
<gene>
    <name evidence="2" type="ORF">H9777_02540</name>
</gene>
<organism evidence="2 3">
    <name type="scientific">Candidatus Phocaeicola faecigallinarum</name>
    <dbReference type="NCBI Taxonomy" id="2838732"/>
    <lineage>
        <taxon>Bacteria</taxon>
        <taxon>Pseudomonadati</taxon>
        <taxon>Bacteroidota</taxon>
        <taxon>Bacteroidia</taxon>
        <taxon>Bacteroidales</taxon>
        <taxon>Bacteroidaceae</taxon>
        <taxon>Phocaeicola</taxon>
    </lineage>
</organism>
<sequence>MIAHYIIQSVFVLVGILSLMASVFNWEWFFTAQNSQFIVRTLGRNKSRIFYAILGLAMIVAGIYFFLSVREAYK</sequence>
<dbReference type="Pfam" id="PF15562">
    <property type="entry name" value="Imm17"/>
    <property type="match status" value="1"/>
</dbReference>
<feature type="transmembrane region" description="Helical" evidence="1">
    <location>
        <begin position="49"/>
        <end position="67"/>
    </location>
</feature>
<protein>
    <submittedName>
        <fullName evidence="2">Immunity 17 family protein</fullName>
    </submittedName>
</protein>